<feature type="domain" description="Ion transport" evidence="18">
    <location>
        <begin position="1078"/>
        <end position="1301"/>
    </location>
</feature>
<evidence type="ECO:0000256" key="2">
    <source>
        <dbReference type="ARBA" id="ARBA00022448"/>
    </source>
</evidence>
<keyword evidence="2" id="KW-0813">Transport</keyword>
<evidence type="ECO:0000256" key="11">
    <source>
        <dbReference type="ARBA" id="ARBA00023136"/>
    </source>
</evidence>
<dbReference type="Gene3D" id="3.30.200.20">
    <property type="entry name" value="Phosphorylase Kinase, domain 1"/>
    <property type="match status" value="1"/>
</dbReference>
<comment type="subcellular location">
    <subcellularLocation>
        <location evidence="1">Cell membrane</location>
        <topology evidence="1">Multi-pass membrane protein</topology>
    </subcellularLocation>
</comment>
<dbReference type="EMBL" id="SEOQ01000477">
    <property type="protein sequence ID" value="TFY62145.1"/>
    <property type="molecule type" value="Genomic_DNA"/>
</dbReference>
<feature type="transmembrane region" description="Helical" evidence="17">
    <location>
        <begin position="1844"/>
        <end position="1865"/>
    </location>
</feature>
<dbReference type="GO" id="GO:0098703">
    <property type="term" value="P:calcium ion import across plasma membrane"/>
    <property type="evidence" value="ECO:0007669"/>
    <property type="project" value="TreeGrafter"/>
</dbReference>
<feature type="transmembrane region" description="Helical" evidence="17">
    <location>
        <begin position="806"/>
        <end position="824"/>
    </location>
</feature>
<feature type="transmembrane region" description="Helical" evidence="17">
    <location>
        <begin position="997"/>
        <end position="1023"/>
    </location>
</feature>
<keyword evidence="6 17" id="KW-0812">Transmembrane</keyword>
<feature type="compositionally biased region" description="Pro residues" evidence="16">
    <location>
        <begin position="333"/>
        <end position="342"/>
    </location>
</feature>
<keyword evidence="9 17" id="KW-1133">Transmembrane helix</keyword>
<evidence type="ECO:0000256" key="1">
    <source>
        <dbReference type="ARBA" id="ARBA00004651"/>
    </source>
</evidence>
<comment type="similarity">
    <text evidence="14">Belongs to the calcium channel alpha-1 subunit (TC 1.A.1.11) family.</text>
</comment>
<evidence type="ECO:0000256" key="14">
    <source>
        <dbReference type="ARBA" id="ARBA00061395"/>
    </source>
</evidence>
<keyword evidence="7" id="KW-0106">Calcium</keyword>
<feature type="transmembrane region" description="Helical" evidence="17">
    <location>
        <begin position="1650"/>
        <end position="1670"/>
    </location>
</feature>
<keyword evidence="4" id="KW-0109">Calcium transport</keyword>
<dbReference type="GO" id="GO:0008331">
    <property type="term" value="F:high voltage-gated calcium channel activity"/>
    <property type="evidence" value="ECO:0007669"/>
    <property type="project" value="TreeGrafter"/>
</dbReference>
<feature type="transmembrane region" description="Helical" evidence="17">
    <location>
        <begin position="1141"/>
        <end position="1163"/>
    </location>
</feature>
<evidence type="ECO:0000256" key="13">
    <source>
        <dbReference type="ARBA" id="ARBA00023303"/>
    </source>
</evidence>
<keyword evidence="11 17" id="KW-0472">Membrane</keyword>
<feature type="transmembrane region" description="Helical" evidence="17">
    <location>
        <begin position="1587"/>
        <end position="1610"/>
    </location>
</feature>
<dbReference type="GO" id="GO:0004672">
    <property type="term" value="F:protein kinase activity"/>
    <property type="evidence" value="ECO:0007669"/>
    <property type="project" value="InterPro"/>
</dbReference>
<evidence type="ECO:0000313" key="19">
    <source>
        <dbReference type="EMBL" id="TFY62145.1"/>
    </source>
</evidence>
<evidence type="ECO:0000259" key="18">
    <source>
        <dbReference type="Pfam" id="PF00520"/>
    </source>
</evidence>
<dbReference type="Gene3D" id="1.10.287.70">
    <property type="match status" value="4"/>
</dbReference>
<feature type="transmembrane region" description="Helical" evidence="17">
    <location>
        <begin position="2055"/>
        <end position="2074"/>
    </location>
</feature>
<feature type="domain" description="Ion transport" evidence="18">
    <location>
        <begin position="1517"/>
        <end position="1791"/>
    </location>
</feature>
<feature type="region of interest" description="Disordered" evidence="16">
    <location>
        <begin position="261"/>
        <end position="302"/>
    </location>
</feature>
<evidence type="ECO:0000256" key="9">
    <source>
        <dbReference type="ARBA" id="ARBA00022989"/>
    </source>
</evidence>
<feature type="transmembrane region" description="Helical" evidence="17">
    <location>
        <begin position="608"/>
        <end position="632"/>
    </location>
</feature>
<name>A0A4Y9YIF1_9AGAM</name>
<feature type="domain" description="Ion transport" evidence="18">
    <location>
        <begin position="799"/>
        <end position="1034"/>
    </location>
</feature>
<keyword evidence="8" id="KW-0851">Voltage-gated channel</keyword>
<evidence type="ECO:0000256" key="5">
    <source>
        <dbReference type="ARBA" id="ARBA00022673"/>
    </source>
</evidence>
<keyword evidence="12" id="KW-0325">Glycoprotein</keyword>
<comment type="caution">
    <text evidence="19">The sequence shown here is derived from an EMBL/GenBank/DDBJ whole genome shotgun (WGS) entry which is preliminary data.</text>
</comment>
<sequence length="2424" mass="269677">MDTAASLSLLNASTMIAQGTPVLLKYRFQKQYRHPSLDNTLTRSRIAGEARALIRCLRSGVNVPGIRMVDATNGVLGIEWVEGKSMRFLLGGGAEGEEEAPEGDKEEDAVEVIEEDLLQEYSVSKDTVMQLIGTEIAKLHLADIVHGDLTTSNMMLRHPSSISKSLPNALSTELVLIDFGLAYMSTLAEDKAVDLYVLERAFASTHPDSEPLFASVLKAYEARMGKEWKAVGKRLDEGERVLVHSSRDFLLTPSCVRGPCMDNSGSRSSRNSSSSSAINLTGTPTGLASAGPSSPSTLDGLDGNFARRRLSWGRVEAGQDPLRLAMSDSEPGPSTPRPPPAPNAYMLDNDPFVAHPLDDPFAFAPSRSQASLDLEPELRYAANAPAATSSASLLHRDSVASTSSGPGRDDDEAHLTANISHDGGWRADTPPDDSDPETAPITPRNRRRRTLRYSTAPSPLQRTGSTIRTMSHNLRRASIRVVNLAGMGLEDHVRLADDDDDGGTPPSAKSLGKERAEVEVEKIDESMPDLSKSLPIRGRTLGFLGPNSSLRHAMYRFLVYPWTEPLILCLIIVNAVVLTIQASRTWTLPSDDASPITVKGYLHTWEDFTLFVLFIFFTLEALARICVTGFVLDPEIPTSSLFTNPFSISEKPIVPSTPVGGLGRQPSFRQAGAHPSLGRKITITHRLQNVYENVTRPFALPYSSENLQADSQDSDTPSSSSTIVTSMPRPGRTRSDTAGSSAILLEKALAGAEHLHGHFRNPSHPAFYATALRSDHGQELSLPFRFSVGVSRGVTQRNVPYLRHSWLRIDFVAIVSFWITFALAEFGVERGSSHIGIFRALSVLRTARLLAITSGTTTIMRSLKTARPLLASVAYFVLFAMVIFSIVGVQSFNGSLRRSCFLQPTLGEQEIQLDNQACGGYIDPQSLNVTGYIMKDGTIGASKGYICPLGQICKEEDNPESGIESFDTIYFAALQVVIVASANGWSPLMYSMIDAEFFVSCFFFIICIVVLNFWLINLFVAVITNTFSAIREETHKSAFGAAPVQSSSDTHLAEDRRPPRRNWVRDVYKHIRWCWVALALASLVLQSTKEVAIGPTHESILRIGETVLTIAFDIEIVIRVIAHLPDWRSFFYKGSNWLDLILAIGSSIIQIPAIFHSPVYPWLTIFQLARFYRVILEIPRMKPLLLSVFGNMYGLANMSLFLMLINYISALFVVQLLRGDLSSDEAMNFGQIFTSFLAIYQVFSSENWTDILYDSASAEVDLGQSAIIVLFVTGWFLFANFIVLQMFIAVINENFNVAEESKRKHQANRYWADQQTQQTHEPWVRRMNPYRWLKSAPQPLGEEPLPPTAVLPMPRPSVHDYRMSIQGIPSYGGPSNGRKSGARHIARKSLSALQRLFIGDTQSNDVPMANLRTSRKDGPRGTPNHDEIEDQLDFLATINTGPTAPDEATEAMYERRLQKAEFIRQHPTFDKTFWLFSQRSRIRRFCQMLVRPSGGDRIYGRPPSAIAHTICQLILLLTVIGGIVTESIATPIYRRNFYAEHGQVRGSWFDIAESAFGLTLVVEFIIKIIADGFAFTPNAYLRSIWNILDFIILVGIMVNVSTTLIFIGGLSRFTRALKALRALRLITLIEMMRTTFESLIISGASRILEAALLAILYMIPYAVWGLNIFAGLTNQCNDTDATGASDCINEYTNTVAGDAFPFLVPRVWDNPSPSTTFSFDSFRASLLILFEIVSLEGWIDVMGVATSITGAGQQPETNASQVNAIFFLIYNLLGAVVILTLFVSIIIGNSSAKTGSALLTQPQREWIDLQKLINRQRPSKRPKTIPTWPVRLWCFKRAVNKHGWWSRMMTVLFTVHIVALMTQTFTPNRIADQIRSGFFLFLTCMYILDITIRFYGLGWRSFRANGWNIYDVIVATGSLITTVSVRVGVNGYAIDQLEKLFLVSIAFKLVQRMNNLNKLFKTAVASLPVILSLLSLWLALFVFFAILFVEVFSMTKWFSGEGRNQNYSSMGNALVMLAFMSSGEGWNQYMHDYATIFPRCTDPTPTEPDSDCGSVGWAFTLFIAWNLLSMYIFVNMFTGVVVENFSYVFQITGGTKAVTREEMRAFKKVWAQYANHRTGFLERNRFGPFFAKLSGIFDVRIYPAESSVARLLAISKLDGDFVYDNSEESRLSTGLDVRKLNAALDTISSPVIGKRRNIYSRLYHEAMLTQQPGKGISFTHMLRLLAHHKLIIDEDALVIKDLAIRNETNKLVTDLVNLDRVRSLLKTIAYRRRFLAERETFRRAALEDLIPSMMPPSIIPAIVVDTSPTTPTPADDIDITTARRLSLSPSSVMDSPRERMFFDTTDQSLTPGSPRSTQDLHRSLTTATGSPRSAADLRRSRTTSMLSTDLGKRYTRELSPTGDTFFQEGDDSAVVRSMRNSAWG</sequence>
<organism evidence="19 20">
    <name type="scientific">Dentipellis fragilis</name>
    <dbReference type="NCBI Taxonomy" id="205917"/>
    <lineage>
        <taxon>Eukaryota</taxon>
        <taxon>Fungi</taxon>
        <taxon>Dikarya</taxon>
        <taxon>Basidiomycota</taxon>
        <taxon>Agaricomycotina</taxon>
        <taxon>Agaricomycetes</taxon>
        <taxon>Russulales</taxon>
        <taxon>Hericiaceae</taxon>
        <taxon>Dentipellis</taxon>
    </lineage>
</organism>
<keyword evidence="5" id="KW-0107">Calcium channel</keyword>
<feature type="transmembrane region" description="Helical" evidence="17">
    <location>
        <begin position="1554"/>
        <end position="1575"/>
    </location>
</feature>
<dbReference type="STRING" id="205917.A0A4Y9YIF1"/>
<feature type="region of interest" description="Disordered" evidence="16">
    <location>
        <begin position="495"/>
        <end position="516"/>
    </location>
</feature>
<feature type="transmembrane region" description="Helical" evidence="17">
    <location>
        <begin position="1765"/>
        <end position="1787"/>
    </location>
</feature>
<keyword evidence="10" id="KW-0406">Ion transport</keyword>
<proteinExistence type="inferred from homology"/>
<keyword evidence="13" id="KW-0407">Ion channel</keyword>
<dbReference type="InterPro" id="IPR050599">
    <property type="entry name" value="VDCC_alpha-1_subunit"/>
</dbReference>
<evidence type="ECO:0000256" key="6">
    <source>
        <dbReference type="ARBA" id="ARBA00022692"/>
    </source>
</evidence>
<evidence type="ECO:0000256" key="4">
    <source>
        <dbReference type="ARBA" id="ARBA00022568"/>
    </source>
</evidence>
<feature type="region of interest" description="Disordered" evidence="16">
    <location>
        <begin position="386"/>
        <end position="464"/>
    </location>
</feature>
<reference evidence="19 20" key="1">
    <citation type="submission" date="2019-02" db="EMBL/GenBank/DDBJ databases">
        <title>Genome sequencing of the rare red list fungi Dentipellis fragilis.</title>
        <authorList>
            <person name="Buettner E."/>
            <person name="Kellner H."/>
        </authorList>
    </citation>
    <scope>NUCLEOTIDE SEQUENCE [LARGE SCALE GENOMIC DNA]</scope>
    <source>
        <strain evidence="19 20">DSM 105465</strain>
    </source>
</reference>
<dbReference type="OrthoDB" id="416585at2759"/>
<feature type="transmembrane region" description="Helical" evidence="17">
    <location>
        <begin position="1877"/>
        <end position="1895"/>
    </location>
</feature>
<accession>A0A4Y9YIF1</accession>
<evidence type="ECO:0000256" key="3">
    <source>
        <dbReference type="ARBA" id="ARBA00022475"/>
    </source>
</evidence>
<dbReference type="GO" id="GO:0005891">
    <property type="term" value="C:voltage-gated calcium channel complex"/>
    <property type="evidence" value="ECO:0007669"/>
    <property type="project" value="TreeGrafter"/>
</dbReference>
<feature type="compositionally biased region" description="Polar residues" evidence="16">
    <location>
        <begin position="453"/>
        <end position="464"/>
    </location>
</feature>
<keyword evidence="20" id="KW-1185">Reference proteome</keyword>
<feature type="region of interest" description="Disordered" evidence="16">
    <location>
        <begin position="2344"/>
        <end position="2391"/>
    </location>
</feature>
<dbReference type="PANTHER" id="PTHR45628">
    <property type="entry name" value="VOLTAGE-DEPENDENT CALCIUM CHANNEL TYPE A SUBUNIT ALPHA-1"/>
    <property type="match status" value="1"/>
</dbReference>
<dbReference type="Pfam" id="PF00520">
    <property type="entry name" value="Ion_trans"/>
    <property type="match status" value="4"/>
</dbReference>
<feature type="transmembrane region" description="Helical" evidence="17">
    <location>
        <begin position="1184"/>
        <end position="1214"/>
    </location>
</feature>
<evidence type="ECO:0000256" key="15">
    <source>
        <dbReference type="ARBA" id="ARBA00067459"/>
    </source>
</evidence>
<feature type="transmembrane region" description="Helical" evidence="17">
    <location>
        <begin position="869"/>
        <end position="889"/>
    </location>
</feature>
<feature type="transmembrane region" description="Helical" evidence="17">
    <location>
        <begin position="557"/>
        <end position="580"/>
    </location>
</feature>
<feature type="transmembrane region" description="Helical" evidence="17">
    <location>
        <begin position="1265"/>
        <end position="1291"/>
    </location>
</feature>
<dbReference type="PROSITE" id="PS00109">
    <property type="entry name" value="PROTEIN_KINASE_TYR"/>
    <property type="match status" value="1"/>
</dbReference>
<evidence type="ECO:0000256" key="10">
    <source>
        <dbReference type="ARBA" id="ARBA00023065"/>
    </source>
</evidence>
<evidence type="ECO:0000313" key="20">
    <source>
        <dbReference type="Proteomes" id="UP000298327"/>
    </source>
</evidence>
<feature type="compositionally biased region" description="Low complexity" evidence="16">
    <location>
        <begin position="710"/>
        <end position="726"/>
    </location>
</feature>
<evidence type="ECO:0000256" key="8">
    <source>
        <dbReference type="ARBA" id="ARBA00022882"/>
    </source>
</evidence>
<feature type="region of interest" description="Disordered" evidence="16">
    <location>
        <begin position="1404"/>
        <end position="1425"/>
    </location>
</feature>
<feature type="compositionally biased region" description="Polar residues" evidence="16">
    <location>
        <begin position="2344"/>
        <end position="2371"/>
    </location>
</feature>
<protein>
    <recommendedName>
        <fullName evidence="15">Calcium-channel protein CCH1</fullName>
    </recommendedName>
</protein>
<dbReference type="FunFam" id="1.10.287.70:FF:000093">
    <property type="entry name" value="Calcium channel subunit Cch1"/>
    <property type="match status" value="1"/>
</dbReference>
<dbReference type="PANTHER" id="PTHR45628:SF7">
    <property type="entry name" value="VOLTAGE-DEPENDENT CALCIUM CHANNEL TYPE A SUBUNIT ALPHA-1"/>
    <property type="match status" value="1"/>
</dbReference>
<feature type="domain" description="Ion transport" evidence="18">
    <location>
        <begin position="1843"/>
        <end position="2088"/>
    </location>
</feature>
<evidence type="ECO:0000256" key="17">
    <source>
        <dbReference type="SAM" id="Phobius"/>
    </source>
</evidence>
<feature type="compositionally biased region" description="Low complexity" evidence="16">
    <location>
        <begin position="263"/>
        <end position="276"/>
    </location>
</feature>
<dbReference type="SUPFAM" id="SSF56112">
    <property type="entry name" value="Protein kinase-like (PK-like)"/>
    <property type="match status" value="1"/>
</dbReference>
<dbReference type="Proteomes" id="UP000298327">
    <property type="component" value="Unassembled WGS sequence"/>
</dbReference>
<dbReference type="InterPro" id="IPR008266">
    <property type="entry name" value="Tyr_kinase_AS"/>
</dbReference>
<dbReference type="InterPro" id="IPR005821">
    <property type="entry name" value="Ion_trans_dom"/>
</dbReference>
<evidence type="ECO:0000256" key="16">
    <source>
        <dbReference type="SAM" id="MobiDB-lite"/>
    </source>
</evidence>
<feature type="non-terminal residue" evidence="19">
    <location>
        <position position="2424"/>
    </location>
</feature>
<dbReference type="SUPFAM" id="SSF81324">
    <property type="entry name" value="Voltage-gated potassium channels"/>
    <property type="match status" value="4"/>
</dbReference>
<feature type="compositionally biased region" description="Polar residues" evidence="16">
    <location>
        <begin position="277"/>
        <end position="297"/>
    </location>
</feature>
<dbReference type="Gene3D" id="1.20.120.350">
    <property type="entry name" value="Voltage-gated potassium channels. Chain C"/>
    <property type="match status" value="4"/>
</dbReference>
<feature type="transmembrane region" description="Helical" evidence="17">
    <location>
        <begin position="1962"/>
        <end position="1989"/>
    </location>
</feature>
<dbReference type="Gene3D" id="1.10.510.10">
    <property type="entry name" value="Transferase(Phosphotransferase) domain 1"/>
    <property type="match status" value="1"/>
</dbReference>
<feature type="region of interest" description="Disordered" evidence="16">
    <location>
        <begin position="705"/>
        <end position="738"/>
    </location>
</feature>
<gene>
    <name evidence="19" type="ORF">EVG20_g6806</name>
</gene>
<feature type="compositionally biased region" description="Basic and acidic residues" evidence="16">
    <location>
        <begin position="1414"/>
        <end position="1425"/>
    </location>
</feature>
<evidence type="ECO:0000256" key="12">
    <source>
        <dbReference type="ARBA" id="ARBA00023180"/>
    </source>
</evidence>
<feature type="transmembrane region" description="Helical" evidence="17">
    <location>
        <begin position="968"/>
        <end position="985"/>
    </location>
</feature>
<keyword evidence="3" id="KW-1003">Cell membrane</keyword>
<feature type="region of interest" description="Disordered" evidence="16">
    <location>
        <begin position="319"/>
        <end position="348"/>
    </location>
</feature>
<evidence type="ECO:0000256" key="7">
    <source>
        <dbReference type="ARBA" id="ARBA00022837"/>
    </source>
</evidence>
<dbReference type="InterPro" id="IPR011009">
    <property type="entry name" value="Kinase-like_dom_sf"/>
</dbReference>
<dbReference type="InterPro" id="IPR027359">
    <property type="entry name" value="Volt_channel_dom_sf"/>
</dbReference>
<feature type="transmembrane region" description="Helical" evidence="17">
    <location>
        <begin position="1907"/>
        <end position="1925"/>
    </location>
</feature>